<comment type="function">
    <text evidence="4">Involved in 20S proteasome assembly.</text>
</comment>
<dbReference type="PANTHER" id="PTHR12970">
    <property type="entry name" value="PROTEASOME ASSEMBLY CHAPERONE 2"/>
    <property type="match status" value="1"/>
</dbReference>
<dbReference type="GO" id="GO:0005634">
    <property type="term" value="C:nucleus"/>
    <property type="evidence" value="ECO:0007669"/>
    <property type="project" value="TreeGrafter"/>
</dbReference>
<gene>
    <name evidence="5" type="ORF">MOBT1_001578</name>
</gene>
<reference evidence="5" key="1">
    <citation type="submission" date="2023-03" db="EMBL/GenBank/DDBJ databases">
        <title>Mating type loci evolution in Malassezia.</title>
        <authorList>
            <person name="Coelho M.A."/>
        </authorList>
    </citation>
    <scope>NUCLEOTIDE SEQUENCE</scope>
    <source>
        <strain evidence="5">CBS 7876</strain>
    </source>
</reference>
<evidence type="ECO:0000256" key="3">
    <source>
        <dbReference type="ARBA" id="ARBA00025745"/>
    </source>
</evidence>
<evidence type="ECO:0000256" key="1">
    <source>
        <dbReference type="ARBA" id="ARBA00019186"/>
    </source>
</evidence>
<dbReference type="GO" id="GO:0043248">
    <property type="term" value="P:proteasome assembly"/>
    <property type="evidence" value="ECO:0007669"/>
    <property type="project" value="TreeGrafter"/>
</dbReference>
<evidence type="ECO:0000313" key="5">
    <source>
        <dbReference type="EMBL" id="WFD02891.1"/>
    </source>
</evidence>
<dbReference type="PANTHER" id="PTHR12970:SF1">
    <property type="entry name" value="PROTEASOME ASSEMBLY CHAPERONE 2"/>
    <property type="match status" value="1"/>
</dbReference>
<keyword evidence="6" id="KW-1185">Reference proteome</keyword>
<dbReference type="Pfam" id="PF09754">
    <property type="entry name" value="PAC2"/>
    <property type="match status" value="1"/>
</dbReference>
<comment type="similarity">
    <text evidence="3 4">Belongs to the PSMG2 family.</text>
</comment>
<dbReference type="Gene3D" id="3.40.50.10900">
    <property type="entry name" value="PAC-like subunit"/>
    <property type="match status" value="2"/>
</dbReference>
<evidence type="ECO:0000313" key="6">
    <source>
        <dbReference type="Proteomes" id="UP001214603"/>
    </source>
</evidence>
<dbReference type="InterPro" id="IPR019151">
    <property type="entry name" value="Proteasome_assmbl_chaperone_2"/>
</dbReference>
<dbReference type="Proteomes" id="UP001214603">
    <property type="component" value="Chromosome 2"/>
</dbReference>
<sequence>MAARPFCVPTRTPPDFAGRTLVLPVISVGSVPQLAVDLLVHAPELRCTCVARLDGAACVPFVAPAEADTPDADADVYTALDVYEARGTPLVLVQQRSPVLKTHHAHFAQRLMAWIEEERFADVLILASVDAAFRTDAEMQYVHRSRSTPQTQLRPPHATSTPLAARAAALPTFGDAPLPPVPGGGLTRTYLAHAPPTALALLQFCAEGDNRGDAHTLAAAAARLCGVSVAHWREPGSWRTLFGAAPDPQLYG</sequence>
<dbReference type="GO" id="GO:0005829">
    <property type="term" value="C:cytosol"/>
    <property type="evidence" value="ECO:0007669"/>
    <property type="project" value="TreeGrafter"/>
</dbReference>
<dbReference type="AlphaFoldDB" id="A0AAF0E077"/>
<proteinExistence type="inferred from homology"/>
<comment type="subunit">
    <text evidence="4">Component of the 20S proteasome chaperone.</text>
</comment>
<name>A0AAF0E077_9BASI</name>
<evidence type="ECO:0000256" key="4">
    <source>
        <dbReference type="PIRNR" id="PIRNR010044"/>
    </source>
</evidence>
<keyword evidence="2 4" id="KW-0143">Chaperone</keyword>
<dbReference type="InterPro" id="IPR038389">
    <property type="entry name" value="PSMG2_sf"/>
</dbReference>
<accession>A0AAF0E077</accession>
<dbReference type="PIRSF" id="PIRSF010044">
    <property type="entry name" value="UCP010044"/>
    <property type="match status" value="1"/>
</dbReference>
<organism evidence="5 6">
    <name type="scientific">Malassezia obtusa</name>
    <dbReference type="NCBI Taxonomy" id="76774"/>
    <lineage>
        <taxon>Eukaryota</taxon>
        <taxon>Fungi</taxon>
        <taxon>Dikarya</taxon>
        <taxon>Basidiomycota</taxon>
        <taxon>Ustilaginomycotina</taxon>
        <taxon>Malasseziomycetes</taxon>
        <taxon>Malasseziales</taxon>
        <taxon>Malasseziaceae</taxon>
        <taxon>Malassezia</taxon>
    </lineage>
</organism>
<dbReference type="EMBL" id="CP119935">
    <property type="protein sequence ID" value="WFD02891.1"/>
    <property type="molecule type" value="Genomic_DNA"/>
</dbReference>
<evidence type="ECO:0000256" key="2">
    <source>
        <dbReference type="ARBA" id="ARBA00023186"/>
    </source>
</evidence>
<dbReference type="InterPro" id="IPR016562">
    <property type="entry name" value="Proteasome_assmbl_chp_2_euk"/>
</dbReference>
<protein>
    <recommendedName>
        <fullName evidence="1 4">Proteasome assembly chaperone 2</fullName>
    </recommendedName>
</protein>